<dbReference type="RefSeq" id="WP_261402053.1">
    <property type="nucleotide sequence ID" value="NZ_CP081869.1"/>
</dbReference>
<proteinExistence type="predicted"/>
<accession>A0A9E6RDE9</accession>
<keyword evidence="3" id="KW-1185">Reference proteome</keyword>
<feature type="compositionally biased region" description="Polar residues" evidence="1">
    <location>
        <begin position="20"/>
        <end position="35"/>
    </location>
</feature>
<dbReference type="EMBL" id="CP081869">
    <property type="protein sequence ID" value="QZN99030.1"/>
    <property type="molecule type" value="Genomic_DNA"/>
</dbReference>
<organism evidence="2 3">
    <name type="scientific">Chenggangzhangella methanolivorans</name>
    <dbReference type="NCBI Taxonomy" id="1437009"/>
    <lineage>
        <taxon>Bacteria</taxon>
        <taxon>Pseudomonadati</taxon>
        <taxon>Pseudomonadota</taxon>
        <taxon>Alphaproteobacteria</taxon>
        <taxon>Hyphomicrobiales</taxon>
        <taxon>Methylopilaceae</taxon>
        <taxon>Chenggangzhangella</taxon>
    </lineage>
</organism>
<dbReference type="Proteomes" id="UP000825701">
    <property type="component" value="Chromosome"/>
</dbReference>
<protein>
    <submittedName>
        <fullName evidence="2">Uncharacterized protein</fullName>
    </submittedName>
</protein>
<feature type="region of interest" description="Disordered" evidence="1">
    <location>
        <begin position="1"/>
        <end position="36"/>
    </location>
</feature>
<evidence type="ECO:0000313" key="3">
    <source>
        <dbReference type="Proteomes" id="UP000825701"/>
    </source>
</evidence>
<sequence>MFSATSTSTRAMPSVFSERPLSQSGNRLLSPSGASGTLKLKSVSTDRTLAKFARGLSRWLWWAMSIAARTRSPR</sequence>
<evidence type="ECO:0000256" key="1">
    <source>
        <dbReference type="SAM" id="MobiDB-lite"/>
    </source>
</evidence>
<reference evidence="2" key="1">
    <citation type="submission" date="2021-08" db="EMBL/GenBank/DDBJ databases">
        <authorList>
            <person name="Zhang H."/>
            <person name="Xu M."/>
            <person name="Yu Z."/>
            <person name="Yang L."/>
            <person name="Cai Y."/>
        </authorList>
    </citation>
    <scope>NUCLEOTIDE SEQUENCE</scope>
    <source>
        <strain evidence="2">CHL1</strain>
    </source>
</reference>
<evidence type="ECO:0000313" key="2">
    <source>
        <dbReference type="EMBL" id="QZN99030.1"/>
    </source>
</evidence>
<feature type="compositionally biased region" description="Polar residues" evidence="1">
    <location>
        <begin position="1"/>
        <end position="11"/>
    </location>
</feature>
<dbReference type="KEGG" id="cmet:K6K41_19480"/>
<name>A0A9E6RDE9_9HYPH</name>
<gene>
    <name evidence="2" type="ORF">K6K41_19480</name>
</gene>
<dbReference type="AlphaFoldDB" id="A0A9E6RDE9"/>